<dbReference type="RefSeq" id="WP_053188366.1">
    <property type="nucleotide sequence ID" value="NZ_LGIA01000212.1"/>
</dbReference>
<protein>
    <recommendedName>
        <fullName evidence="4">Fructosamine kinase</fullName>
    </recommendedName>
</protein>
<reference evidence="3" key="1">
    <citation type="submission" date="2015-07" db="EMBL/GenBank/DDBJ databases">
        <title>Genome sequencing of Sunxiuqinia dokdonensis strain SK.</title>
        <authorList>
            <person name="Ahn S."/>
            <person name="Kim B.-C."/>
        </authorList>
    </citation>
    <scope>NUCLEOTIDE SEQUENCE [LARGE SCALE GENOMIC DNA]</scope>
    <source>
        <strain evidence="3">SK</strain>
    </source>
</reference>
<organism evidence="2 3">
    <name type="scientific">Sunxiuqinia dokdonensis</name>
    <dbReference type="NCBI Taxonomy" id="1409788"/>
    <lineage>
        <taxon>Bacteria</taxon>
        <taxon>Pseudomonadati</taxon>
        <taxon>Bacteroidota</taxon>
        <taxon>Bacteroidia</taxon>
        <taxon>Marinilabiliales</taxon>
        <taxon>Prolixibacteraceae</taxon>
        <taxon>Sunxiuqinia</taxon>
    </lineage>
</organism>
<evidence type="ECO:0000256" key="1">
    <source>
        <dbReference type="ARBA" id="ARBA00009460"/>
    </source>
</evidence>
<name>A0A0L8V2P1_9BACT</name>
<proteinExistence type="inferred from homology"/>
<keyword evidence="3" id="KW-1185">Reference proteome</keyword>
<gene>
    <name evidence="2" type="ORF">NC99_44080</name>
</gene>
<evidence type="ECO:0000313" key="2">
    <source>
        <dbReference type="EMBL" id="KOH42765.1"/>
    </source>
</evidence>
<dbReference type="SUPFAM" id="SSF56112">
    <property type="entry name" value="Protein kinase-like (PK-like)"/>
    <property type="match status" value="1"/>
</dbReference>
<comment type="similarity">
    <text evidence="1">Belongs to the fructosamine kinase family.</text>
</comment>
<dbReference type="PANTHER" id="PTHR12149">
    <property type="entry name" value="FRUCTOSAMINE 3 KINASE-RELATED PROTEIN"/>
    <property type="match status" value="1"/>
</dbReference>
<dbReference type="PANTHER" id="PTHR12149:SF8">
    <property type="entry name" value="PROTEIN-RIBULOSAMINE 3-KINASE"/>
    <property type="match status" value="1"/>
</dbReference>
<dbReference type="STRING" id="1409788.NC99_44080"/>
<evidence type="ECO:0008006" key="4">
    <source>
        <dbReference type="Google" id="ProtNLM"/>
    </source>
</evidence>
<dbReference type="EMBL" id="LGIA01000212">
    <property type="protein sequence ID" value="KOH42765.1"/>
    <property type="molecule type" value="Genomic_DNA"/>
</dbReference>
<sequence>MILANEASEDPGYLLLEFLTPGHTPAEDEKLGIGLAHLHRKTNDAFGFHHNNYCGSTEQDNRWNADWIDFFGQQRILFLLEKISQTRSLSSTEKNTCNKLVERLPNLIPSHPEASLIHGDLWSGNYLYTAQGPALIDPASYYADREMELSMMSMFGGFSPASWRAYQNEFPLQAGWEERIQLYQIYHVLNHYFLFGGSYGNQALRIAQRYL</sequence>
<dbReference type="Proteomes" id="UP000036958">
    <property type="component" value="Unassembled WGS sequence"/>
</dbReference>
<comment type="caution">
    <text evidence="2">The sequence shown here is derived from an EMBL/GenBank/DDBJ whole genome shotgun (WGS) entry which is preliminary data.</text>
</comment>
<evidence type="ECO:0000313" key="3">
    <source>
        <dbReference type="Proteomes" id="UP000036958"/>
    </source>
</evidence>
<dbReference type="InterPro" id="IPR011009">
    <property type="entry name" value="Kinase-like_dom_sf"/>
</dbReference>
<accession>A0A0L8V2P1</accession>
<dbReference type="Pfam" id="PF03881">
    <property type="entry name" value="Fructosamin_kin"/>
    <property type="match status" value="1"/>
</dbReference>
<dbReference type="Gene3D" id="3.90.1200.10">
    <property type="match status" value="1"/>
</dbReference>
<dbReference type="AlphaFoldDB" id="A0A0L8V2P1"/>
<dbReference type="InterPro" id="IPR016477">
    <property type="entry name" value="Fructo-/Ketosamine-3-kinase"/>
</dbReference>